<evidence type="ECO:0000313" key="3">
    <source>
        <dbReference type="EMBL" id="SMO46568.1"/>
    </source>
</evidence>
<dbReference type="InterPro" id="IPR004398">
    <property type="entry name" value="RNA_MeTrfase_RsmD"/>
</dbReference>
<evidence type="ECO:0000256" key="2">
    <source>
        <dbReference type="ARBA" id="ARBA00022679"/>
    </source>
</evidence>
<dbReference type="GO" id="GO:0031167">
    <property type="term" value="P:rRNA methylation"/>
    <property type="evidence" value="ECO:0007669"/>
    <property type="project" value="InterPro"/>
</dbReference>
<keyword evidence="2 3" id="KW-0808">Transferase</keyword>
<dbReference type="AlphaFoldDB" id="A0A521BHF1"/>
<dbReference type="CDD" id="cd02440">
    <property type="entry name" value="AdoMet_MTases"/>
    <property type="match status" value="1"/>
</dbReference>
<dbReference type="RefSeq" id="WP_142504425.1">
    <property type="nucleotide sequence ID" value="NZ_FXTI01000002.1"/>
</dbReference>
<dbReference type="NCBIfam" id="TIGR00095">
    <property type="entry name" value="16S rRNA (guanine(966)-N(2))-methyltransferase RsmD"/>
    <property type="match status" value="1"/>
</dbReference>
<dbReference type="Pfam" id="PF03602">
    <property type="entry name" value="Cons_hypoth95"/>
    <property type="match status" value="1"/>
</dbReference>
<dbReference type="PIRSF" id="PIRSF004553">
    <property type="entry name" value="CHP00095"/>
    <property type="match status" value="1"/>
</dbReference>
<dbReference type="Gene3D" id="3.40.50.150">
    <property type="entry name" value="Vaccinia Virus protein VP39"/>
    <property type="match status" value="1"/>
</dbReference>
<organism evidence="3 4">
    <name type="scientific">Melghirimyces algeriensis</name>
    <dbReference type="NCBI Taxonomy" id="910412"/>
    <lineage>
        <taxon>Bacteria</taxon>
        <taxon>Bacillati</taxon>
        <taxon>Bacillota</taxon>
        <taxon>Bacilli</taxon>
        <taxon>Bacillales</taxon>
        <taxon>Thermoactinomycetaceae</taxon>
        <taxon>Melghirimyces</taxon>
    </lineage>
</organism>
<proteinExistence type="predicted"/>
<evidence type="ECO:0000256" key="1">
    <source>
        <dbReference type="ARBA" id="ARBA00022603"/>
    </source>
</evidence>
<keyword evidence="4" id="KW-1185">Reference proteome</keyword>
<evidence type="ECO:0000313" key="4">
    <source>
        <dbReference type="Proteomes" id="UP000315636"/>
    </source>
</evidence>
<dbReference type="Proteomes" id="UP000315636">
    <property type="component" value="Unassembled WGS sequence"/>
</dbReference>
<name>A0A521BHF1_9BACL</name>
<reference evidence="3 4" key="1">
    <citation type="submission" date="2017-05" db="EMBL/GenBank/DDBJ databases">
        <authorList>
            <person name="Varghese N."/>
            <person name="Submissions S."/>
        </authorList>
    </citation>
    <scope>NUCLEOTIDE SEQUENCE [LARGE SCALE GENOMIC DNA]</scope>
    <source>
        <strain evidence="3 4">DSM 45474</strain>
    </source>
</reference>
<dbReference type="EMBL" id="FXTI01000002">
    <property type="protein sequence ID" value="SMO46568.1"/>
    <property type="molecule type" value="Genomic_DNA"/>
</dbReference>
<dbReference type="GO" id="GO:0008168">
    <property type="term" value="F:methyltransferase activity"/>
    <property type="evidence" value="ECO:0007669"/>
    <property type="project" value="UniProtKB-KW"/>
</dbReference>
<gene>
    <name evidence="3" type="ORF">SAMN06264849_102107</name>
</gene>
<protein>
    <submittedName>
        <fullName evidence="3">16S rRNA (Guanine(966)-N(2))-methyltransferase RsmD</fullName>
    </submittedName>
</protein>
<accession>A0A521BHF1</accession>
<dbReference type="OrthoDB" id="9803017at2"/>
<dbReference type="PANTHER" id="PTHR43542">
    <property type="entry name" value="METHYLTRANSFERASE"/>
    <property type="match status" value="1"/>
</dbReference>
<keyword evidence="1 3" id="KW-0489">Methyltransferase</keyword>
<dbReference type="InterPro" id="IPR029063">
    <property type="entry name" value="SAM-dependent_MTases_sf"/>
</dbReference>
<sequence>MRIIAGKSKGIRLRSVSGLSVRPTTDRVKESLFQIIGPYFDGGKVLDLFAGTGSLGLEALSRGADQAIFVDRSQASVKTIKQNIKMAGMEEQSEVYRRDARSVLRSLKRRTELFRLIFLDPPYQEKLLPDVLTFISENGLLEPRGMVVAEHGVNTQLNPDYGGLVRIRSLSYGDTTIDLYSNDPHELEG</sequence>
<dbReference type="SUPFAM" id="SSF53335">
    <property type="entry name" value="S-adenosyl-L-methionine-dependent methyltransferases"/>
    <property type="match status" value="1"/>
</dbReference>
<dbReference type="PANTHER" id="PTHR43542:SF1">
    <property type="entry name" value="METHYLTRANSFERASE"/>
    <property type="match status" value="1"/>
</dbReference>